<reference evidence="5" key="1">
    <citation type="submission" date="2021-01" db="EMBL/GenBank/DDBJ databases">
        <authorList>
            <person name="Corre E."/>
            <person name="Pelletier E."/>
            <person name="Niang G."/>
            <person name="Scheremetjew M."/>
            <person name="Finn R."/>
            <person name="Kale V."/>
            <person name="Holt S."/>
            <person name="Cochrane G."/>
            <person name="Meng A."/>
            <person name="Brown T."/>
            <person name="Cohen L."/>
        </authorList>
    </citation>
    <scope>NUCLEOTIDE SEQUENCE</scope>
    <source>
        <strain evidence="5">CCMP2058</strain>
    </source>
</reference>
<sequence>MSEFTTDERRRDSVADSLTAEDSSRVSLDDILTDLSAKKSEEKAISAEELFRTLKVGKDGRVARKDFWSQWKRTPSRADFEKWTTPTTQQLEEWSQQPQSQESSGVKFKYNTDTLKSSDFENWRDEKDPNSSRRRASWERQSVEIKKTFDRYDEDKDGHLTESEFVKLFAFHTGNSMSIEHAKQLFKKYDKDGNCLIDYDELLTIYKEIGEDPVKANLIIEEDASDSPVQLPPGTPKEIHHVRDMSALSVASESSFPAQPIPSGRITSDSLLDGGRAVDKLKRRNTALLYKDTANRTRLKMMKGEMDKLEAENKRLTNEYKAAKKTLETLGRQTKKVQYDMKYYKAKAAELEKVAEKERKKRKEFQIKLKEAGKDNDALQAELRKLQVYSPTSPSGSKRSVSLSRKSRRPTVSRKDLSQFPEIQRDLEKATKVCSQLREQNEEIKERLSEMKLEYEATIARQLDEINELSTKLRRRRSARPNLNDDLNMEIGSRHGSRQSSRKDVDRKRRQSRPRRDRDLLLVSKQPNEESDKRCGAICCMAMFRTRK</sequence>
<dbReference type="Gene3D" id="1.10.238.10">
    <property type="entry name" value="EF-hand"/>
    <property type="match status" value="1"/>
</dbReference>
<dbReference type="CDD" id="cd00051">
    <property type="entry name" value="EFh"/>
    <property type="match status" value="1"/>
</dbReference>
<dbReference type="SMART" id="SM00054">
    <property type="entry name" value="EFh"/>
    <property type="match status" value="2"/>
</dbReference>
<proteinExistence type="predicted"/>
<name>A0A7S0GRH5_9EUKA</name>
<accession>A0A7S0GRH5</accession>
<dbReference type="GO" id="GO:0005509">
    <property type="term" value="F:calcium ion binding"/>
    <property type="evidence" value="ECO:0007669"/>
    <property type="project" value="InterPro"/>
</dbReference>
<dbReference type="PROSITE" id="PS00018">
    <property type="entry name" value="EF_HAND_1"/>
    <property type="match status" value="1"/>
</dbReference>
<evidence type="ECO:0000256" key="3">
    <source>
        <dbReference type="SAM" id="MobiDB-lite"/>
    </source>
</evidence>
<evidence type="ECO:0000256" key="2">
    <source>
        <dbReference type="SAM" id="Coils"/>
    </source>
</evidence>
<dbReference type="SUPFAM" id="SSF47473">
    <property type="entry name" value="EF-hand"/>
    <property type="match status" value="1"/>
</dbReference>
<dbReference type="InterPro" id="IPR011992">
    <property type="entry name" value="EF-hand-dom_pair"/>
</dbReference>
<evidence type="ECO:0000256" key="1">
    <source>
        <dbReference type="ARBA" id="ARBA00022837"/>
    </source>
</evidence>
<dbReference type="EMBL" id="HBEM01003351">
    <property type="protein sequence ID" value="CAD8432913.1"/>
    <property type="molecule type" value="Transcribed_RNA"/>
</dbReference>
<evidence type="ECO:0000313" key="5">
    <source>
        <dbReference type="EMBL" id="CAD8432913.1"/>
    </source>
</evidence>
<feature type="coiled-coil region" evidence="2">
    <location>
        <begin position="427"/>
        <end position="472"/>
    </location>
</feature>
<organism evidence="5">
    <name type="scientific">Amorphochlora amoebiformis</name>
    <dbReference type="NCBI Taxonomy" id="1561963"/>
    <lineage>
        <taxon>Eukaryota</taxon>
        <taxon>Sar</taxon>
        <taxon>Rhizaria</taxon>
        <taxon>Cercozoa</taxon>
        <taxon>Chlorarachniophyceae</taxon>
        <taxon>Amorphochlora</taxon>
    </lineage>
</organism>
<gene>
    <name evidence="5" type="ORF">LAMO00422_LOCUS2350</name>
</gene>
<feature type="compositionally biased region" description="Low complexity" evidence="3">
    <location>
        <begin position="393"/>
        <end position="404"/>
    </location>
</feature>
<feature type="domain" description="EF-hand" evidence="4">
    <location>
        <begin position="177"/>
        <end position="212"/>
    </location>
</feature>
<feature type="region of interest" description="Disordered" evidence="3">
    <location>
        <begin position="473"/>
        <end position="527"/>
    </location>
</feature>
<dbReference type="PROSITE" id="PS50222">
    <property type="entry name" value="EF_HAND_2"/>
    <property type="match status" value="2"/>
</dbReference>
<keyword evidence="1" id="KW-0106">Calcium</keyword>
<feature type="region of interest" description="Disordered" evidence="3">
    <location>
        <begin position="387"/>
        <end position="420"/>
    </location>
</feature>
<keyword evidence="2" id="KW-0175">Coiled coil</keyword>
<evidence type="ECO:0000259" key="4">
    <source>
        <dbReference type="PROSITE" id="PS50222"/>
    </source>
</evidence>
<dbReference type="AlphaFoldDB" id="A0A7S0GRH5"/>
<feature type="compositionally biased region" description="Low complexity" evidence="3">
    <location>
        <begin position="89"/>
        <end position="104"/>
    </location>
</feature>
<protein>
    <recommendedName>
        <fullName evidence="4">EF-hand domain-containing protein</fullName>
    </recommendedName>
</protein>
<feature type="region of interest" description="Disordered" evidence="3">
    <location>
        <begin position="79"/>
        <end position="108"/>
    </location>
</feature>
<feature type="domain" description="EF-hand" evidence="4">
    <location>
        <begin position="140"/>
        <end position="175"/>
    </location>
</feature>
<dbReference type="Pfam" id="PF13499">
    <property type="entry name" value="EF-hand_7"/>
    <property type="match status" value="1"/>
</dbReference>
<dbReference type="InterPro" id="IPR002048">
    <property type="entry name" value="EF_hand_dom"/>
</dbReference>
<dbReference type="InterPro" id="IPR018247">
    <property type="entry name" value="EF_Hand_1_Ca_BS"/>
</dbReference>